<name>A0A4P2VPJ5_FLUSA</name>
<protein>
    <submittedName>
        <fullName evidence="1">Uncharacterized protein</fullName>
    </submittedName>
</protein>
<sequence>MTPGFVSLVGMFPCNGIVFSYTASNFPQKKGFHPFFLDEIFKILKSDPSVIAHIKKHKSQIKIPQFCQSEATVPKTGFPKF</sequence>
<dbReference type="Proteomes" id="UP000291236">
    <property type="component" value="Chromosome"/>
</dbReference>
<dbReference type="EMBL" id="AP019368">
    <property type="protein sequence ID" value="BBH53719.1"/>
    <property type="molecule type" value="Genomic_DNA"/>
</dbReference>
<accession>A0A4P2VPJ5</accession>
<evidence type="ECO:0000313" key="1">
    <source>
        <dbReference type="EMBL" id="BBH53719.1"/>
    </source>
</evidence>
<dbReference type="KEGG" id="sbf:JCM31447_21660"/>
<reference evidence="1 2" key="1">
    <citation type="submission" date="2018-12" db="EMBL/GenBank/DDBJ databases">
        <title>Rubrispira sanarue gen. nov., sp., nov., a member of the order Silvanigrellales, isolated from a brackish lake in Hamamatsu Japan.</title>
        <authorList>
            <person name="Maejima Y."/>
            <person name="Iino T."/>
            <person name="Muraguchi Y."/>
            <person name="Fukuda K."/>
            <person name="Nojiri H."/>
            <person name="Ohkuma M."/>
            <person name="Moriuchi R."/>
            <person name="Dohra H."/>
            <person name="Kimbara K."/>
            <person name="Shintani M."/>
        </authorList>
    </citation>
    <scope>NUCLEOTIDE SEQUENCE [LARGE SCALE GENOMIC DNA]</scope>
    <source>
        <strain evidence="1 2">RF1110005</strain>
    </source>
</reference>
<evidence type="ECO:0000313" key="2">
    <source>
        <dbReference type="Proteomes" id="UP000291236"/>
    </source>
</evidence>
<dbReference type="AlphaFoldDB" id="A0A4P2VPJ5"/>
<keyword evidence="2" id="KW-1185">Reference proteome</keyword>
<organism evidence="1 2">
    <name type="scientific">Fluviispira sanaruensis</name>
    <dbReference type="NCBI Taxonomy" id="2493639"/>
    <lineage>
        <taxon>Bacteria</taxon>
        <taxon>Pseudomonadati</taxon>
        <taxon>Bdellovibrionota</taxon>
        <taxon>Oligoflexia</taxon>
        <taxon>Silvanigrellales</taxon>
        <taxon>Silvanigrellaceae</taxon>
        <taxon>Fluviispira</taxon>
    </lineage>
</organism>
<proteinExistence type="predicted"/>
<gene>
    <name evidence="1" type="ORF">JCM31447_21660</name>
</gene>